<dbReference type="SUPFAM" id="SSF51069">
    <property type="entry name" value="Carbonic anhydrase"/>
    <property type="match status" value="1"/>
</dbReference>
<evidence type="ECO:0000259" key="10">
    <source>
        <dbReference type="PROSITE" id="PS51144"/>
    </source>
</evidence>
<dbReference type="Proteomes" id="UP001281614">
    <property type="component" value="Unassembled WGS sequence"/>
</dbReference>
<comment type="catalytic activity">
    <reaction evidence="8 9">
        <text>hydrogencarbonate + H(+) = CO2 + H2O</text>
        <dbReference type="Rhea" id="RHEA:10748"/>
        <dbReference type="ChEBI" id="CHEBI:15377"/>
        <dbReference type="ChEBI" id="CHEBI:15378"/>
        <dbReference type="ChEBI" id="CHEBI:16526"/>
        <dbReference type="ChEBI" id="CHEBI:17544"/>
        <dbReference type="EC" id="4.2.1.1"/>
    </reaction>
</comment>
<proteinExistence type="inferred from homology"/>
<evidence type="ECO:0000256" key="5">
    <source>
        <dbReference type="ARBA" id="ARBA00022723"/>
    </source>
</evidence>
<dbReference type="AlphaFoldDB" id="A0AAE0DB94"/>
<accession>A0AAE0DB94</accession>
<keyword evidence="12" id="KW-1185">Reference proteome</keyword>
<dbReference type="PANTHER" id="PTHR18952:SF265">
    <property type="entry name" value="CARBONIC ANHYDRASE"/>
    <property type="match status" value="1"/>
</dbReference>
<comment type="cofactor">
    <cofactor evidence="1 9">
        <name>Zn(2+)</name>
        <dbReference type="ChEBI" id="CHEBI:29105"/>
    </cofactor>
</comment>
<dbReference type="InterPro" id="IPR036398">
    <property type="entry name" value="CA_dom_sf"/>
</dbReference>
<evidence type="ECO:0000256" key="2">
    <source>
        <dbReference type="ARBA" id="ARBA00002904"/>
    </source>
</evidence>
<dbReference type="GO" id="GO:0008270">
    <property type="term" value="F:zinc ion binding"/>
    <property type="evidence" value="ECO:0007669"/>
    <property type="project" value="UniProtKB-UniRule"/>
</dbReference>
<dbReference type="EMBL" id="VYYT01000057">
    <property type="protein sequence ID" value="KAK2773308.1"/>
    <property type="molecule type" value="Genomic_DNA"/>
</dbReference>
<keyword evidence="5 9" id="KW-0479">Metal-binding</keyword>
<evidence type="ECO:0000256" key="7">
    <source>
        <dbReference type="ARBA" id="ARBA00023239"/>
    </source>
</evidence>
<comment type="caution">
    <text evidence="11">The sequence shown here is derived from an EMBL/GenBank/DDBJ whole genome shotgun (WGS) entry which is preliminary data.</text>
</comment>
<comment type="function">
    <text evidence="2 9">Reversible hydration of carbon dioxide.</text>
</comment>
<organism evidence="11 12">
    <name type="scientific">Colletotrichum kahawae</name>
    <name type="common">Coffee berry disease fungus</name>
    <dbReference type="NCBI Taxonomy" id="34407"/>
    <lineage>
        <taxon>Eukaryota</taxon>
        <taxon>Fungi</taxon>
        <taxon>Dikarya</taxon>
        <taxon>Ascomycota</taxon>
        <taxon>Pezizomycotina</taxon>
        <taxon>Sordariomycetes</taxon>
        <taxon>Hypocreomycetidae</taxon>
        <taxon>Glomerellales</taxon>
        <taxon>Glomerellaceae</taxon>
        <taxon>Colletotrichum</taxon>
        <taxon>Colletotrichum gloeosporioides species complex</taxon>
    </lineage>
</organism>
<comment type="similarity">
    <text evidence="3 9">Belongs to the alpha-carbonic anhydrase family.</text>
</comment>
<keyword evidence="7 9" id="KW-0456">Lyase</keyword>
<feature type="domain" description="Alpha-carbonic anhydrase" evidence="10">
    <location>
        <begin position="29"/>
        <end position="294"/>
    </location>
</feature>
<dbReference type="InterPro" id="IPR041891">
    <property type="entry name" value="Alpha_CA_prokaryot-like"/>
</dbReference>
<evidence type="ECO:0000256" key="4">
    <source>
        <dbReference type="ARBA" id="ARBA00012925"/>
    </source>
</evidence>
<keyword evidence="6 9" id="KW-0862">Zinc</keyword>
<evidence type="ECO:0000313" key="11">
    <source>
        <dbReference type="EMBL" id="KAK2773308.1"/>
    </source>
</evidence>
<dbReference type="CDD" id="cd03124">
    <property type="entry name" value="alpha_CA_prokaryotic_like"/>
    <property type="match status" value="1"/>
</dbReference>
<evidence type="ECO:0000256" key="3">
    <source>
        <dbReference type="ARBA" id="ARBA00010718"/>
    </source>
</evidence>
<sequence length="294" mass="32142">MRPSTLLPFATLTTAICHHRTSLYARSAPEGEVEDLVGPLNWHGRNNASSKCATGTHQSPINLNDTSATLVPGASLGFDVPAHPDGAVFENLGSTLEVVAENGTLTRDGRVYALKQFHFHTPSEHRVESEYFPMEVHFVFEADEEANKSKFIFRSFLLFFSSLVSLSTGPAASVVGFLIEVDNAAPSPFLANVFAHLDEVAEPGSHAETQALDFCELKDLLARSDVYQYSGSLTTPPCTEGIAWNVVAEPLTVDDVTFRAAKRVMKFNSRYTQNVPGQKNLLDHSRVMLNAMSP</sequence>
<reference evidence="11" key="1">
    <citation type="submission" date="2023-02" db="EMBL/GenBank/DDBJ databases">
        <title>Colletotrichum kahawae CIFC_Que2 genome sequencing and assembly.</title>
        <authorList>
            <person name="Baroncelli R."/>
        </authorList>
    </citation>
    <scope>NUCLEOTIDE SEQUENCE</scope>
    <source>
        <strain evidence="11">CIFC_Que2</strain>
    </source>
</reference>
<dbReference type="PROSITE" id="PS00162">
    <property type="entry name" value="ALPHA_CA_1"/>
    <property type="match status" value="1"/>
</dbReference>
<dbReference type="Gene3D" id="3.10.200.10">
    <property type="entry name" value="Alpha carbonic anhydrase"/>
    <property type="match status" value="1"/>
</dbReference>
<evidence type="ECO:0000256" key="8">
    <source>
        <dbReference type="ARBA" id="ARBA00048348"/>
    </source>
</evidence>
<gene>
    <name evidence="11" type="ORF">CKAH01_03768</name>
</gene>
<name>A0AAE0DB94_COLKA</name>
<dbReference type="InterPro" id="IPR023561">
    <property type="entry name" value="Carbonic_anhydrase_a-class"/>
</dbReference>
<evidence type="ECO:0000313" key="12">
    <source>
        <dbReference type="Proteomes" id="UP001281614"/>
    </source>
</evidence>
<dbReference type="InterPro" id="IPR001148">
    <property type="entry name" value="CA_dom"/>
</dbReference>
<dbReference type="Pfam" id="PF00194">
    <property type="entry name" value="Carb_anhydrase"/>
    <property type="match status" value="1"/>
</dbReference>
<dbReference type="EC" id="4.2.1.1" evidence="4 9"/>
<evidence type="ECO:0000256" key="1">
    <source>
        <dbReference type="ARBA" id="ARBA00001947"/>
    </source>
</evidence>
<dbReference type="GO" id="GO:0004089">
    <property type="term" value="F:carbonate dehydratase activity"/>
    <property type="evidence" value="ECO:0007669"/>
    <property type="project" value="UniProtKB-UniRule"/>
</dbReference>
<evidence type="ECO:0000256" key="6">
    <source>
        <dbReference type="ARBA" id="ARBA00022833"/>
    </source>
</evidence>
<protein>
    <recommendedName>
        <fullName evidence="4 9">Carbonic anhydrase</fullName>
        <ecNumber evidence="4 9">4.2.1.1</ecNumber>
    </recommendedName>
</protein>
<dbReference type="PANTHER" id="PTHR18952">
    <property type="entry name" value="CARBONIC ANHYDRASE"/>
    <property type="match status" value="1"/>
</dbReference>
<dbReference type="InterPro" id="IPR018338">
    <property type="entry name" value="Carbonic_anhydrase_a-class_CS"/>
</dbReference>
<dbReference type="SMART" id="SM01057">
    <property type="entry name" value="Carb_anhydrase"/>
    <property type="match status" value="1"/>
</dbReference>
<evidence type="ECO:0000256" key="9">
    <source>
        <dbReference type="RuleBase" id="RU367011"/>
    </source>
</evidence>
<dbReference type="PROSITE" id="PS51144">
    <property type="entry name" value="ALPHA_CA_2"/>
    <property type="match status" value="1"/>
</dbReference>